<organism evidence="1 2">
    <name type="scientific">Kipferlia bialata</name>
    <dbReference type="NCBI Taxonomy" id="797122"/>
    <lineage>
        <taxon>Eukaryota</taxon>
        <taxon>Metamonada</taxon>
        <taxon>Carpediemonas-like organisms</taxon>
        <taxon>Kipferlia</taxon>
    </lineage>
</organism>
<feature type="non-terminal residue" evidence="1">
    <location>
        <position position="1"/>
    </location>
</feature>
<evidence type="ECO:0000313" key="1">
    <source>
        <dbReference type="EMBL" id="GCA65333.1"/>
    </source>
</evidence>
<dbReference type="AlphaFoldDB" id="A0A391P6B9"/>
<protein>
    <submittedName>
        <fullName evidence="1">Uncharacterized protein</fullName>
    </submittedName>
</protein>
<name>A0A391P6B9_9EUKA</name>
<accession>A0A391P6B9</accession>
<gene>
    <name evidence="1" type="ORF">KIPB_016884</name>
</gene>
<comment type="caution">
    <text evidence="1">The sequence shown here is derived from an EMBL/GenBank/DDBJ whole genome shotgun (WGS) entry which is preliminary data.</text>
</comment>
<reference evidence="1 2" key="1">
    <citation type="journal article" date="2018" name="PLoS ONE">
        <title>The draft genome of Kipferlia bialata reveals reductive genome evolution in fornicate parasites.</title>
        <authorList>
            <person name="Tanifuji G."/>
            <person name="Takabayashi S."/>
            <person name="Kume K."/>
            <person name="Takagi M."/>
            <person name="Nakayama T."/>
            <person name="Kamikawa R."/>
            <person name="Inagaki Y."/>
            <person name="Hashimoto T."/>
        </authorList>
    </citation>
    <scope>NUCLEOTIDE SEQUENCE [LARGE SCALE GENOMIC DNA]</scope>
    <source>
        <strain evidence="1">NY0173</strain>
    </source>
</reference>
<proteinExistence type="predicted"/>
<sequence>AQLSSLLVTPMAWHPHLLVIPHSLTPS</sequence>
<keyword evidence="2" id="KW-1185">Reference proteome</keyword>
<dbReference type="EMBL" id="BDIP01010755">
    <property type="protein sequence ID" value="GCA65333.1"/>
    <property type="molecule type" value="Genomic_DNA"/>
</dbReference>
<dbReference type="Proteomes" id="UP000265618">
    <property type="component" value="Unassembled WGS sequence"/>
</dbReference>
<evidence type="ECO:0000313" key="2">
    <source>
        <dbReference type="Proteomes" id="UP000265618"/>
    </source>
</evidence>